<reference evidence="10 11" key="1">
    <citation type="submission" date="2018-02" db="EMBL/GenBank/DDBJ databases">
        <title>Insights into the biology of acidophilic members of the Acidiferrobacteraceae family derived from comparative genomic analyses.</title>
        <authorList>
            <person name="Issotta F."/>
            <person name="Thyssen C."/>
            <person name="Mena C."/>
            <person name="Moya A."/>
            <person name="Bellenberg S."/>
            <person name="Sproer C."/>
            <person name="Covarrubias P.C."/>
            <person name="Sand W."/>
            <person name="Quatrini R."/>
            <person name="Vera M."/>
        </authorList>
    </citation>
    <scope>NUCLEOTIDE SEQUENCE [LARGE SCALE GENOMIC DNA]</scope>
    <source>
        <strain evidence="11">m-1</strain>
    </source>
</reference>
<dbReference type="SUPFAM" id="SSF88659">
    <property type="entry name" value="Sigma3 and sigma4 domains of RNA polymerase sigma factors"/>
    <property type="match status" value="1"/>
</dbReference>
<dbReference type="Gene3D" id="1.10.1740.10">
    <property type="match status" value="1"/>
</dbReference>
<organism evidence="10 11">
    <name type="scientific">Acidiferrobacter thiooxydans</name>
    <dbReference type="NCBI Taxonomy" id="163359"/>
    <lineage>
        <taxon>Bacteria</taxon>
        <taxon>Pseudomonadati</taxon>
        <taxon>Pseudomonadota</taxon>
        <taxon>Gammaproteobacteria</taxon>
        <taxon>Acidiferrobacterales</taxon>
        <taxon>Acidiferrobacteraceae</taxon>
        <taxon>Acidiferrobacter</taxon>
    </lineage>
</organism>
<dbReference type="InterPro" id="IPR013325">
    <property type="entry name" value="RNA_pol_sigma_r2"/>
</dbReference>
<evidence type="ECO:0000256" key="2">
    <source>
        <dbReference type="ARBA" id="ARBA00023015"/>
    </source>
</evidence>
<evidence type="ECO:0000256" key="6">
    <source>
        <dbReference type="RuleBase" id="RU000716"/>
    </source>
</evidence>
<evidence type="ECO:0000313" key="11">
    <source>
        <dbReference type="Proteomes" id="UP000253250"/>
    </source>
</evidence>
<sequence>MAVMMTGSVEDQDHGDDEERAWIARCLAGDKTAFRPLVARYARMVHGVIARLAPEADVDDLAQQTFLAAFEHLDQYRQASRFSTWLCQIAVNKVRDEQRAARRRPELRGDDDYDGRYEEGPEDQALGREHGRRLAAALAQLGAGDRELLVLKYVMEEGFETVAEILGTSVGTAKVRALRARERLRRILNGGGMYGRRDG</sequence>
<feature type="region of interest" description="Disordered" evidence="7">
    <location>
        <begin position="100"/>
        <end position="128"/>
    </location>
</feature>
<proteinExistence type="inferred from homology"/>
<evidence type="ECO:0000259" key="8">
    <source>
        <dbReference type="Pfam" id="PF04542"/>
    </source>
</evidence>
<protein>
    <recommendedName>
        <fullName evidence="6">RNA polymerase sigma factor</fullName>
    </recommendedName>
</protein>
<evidence type="ECO:0000256" key="4">
    <source>
        <dbReference type="ARBA" id="ARBA00023125"/>
    </source>
</evidence>
<evidence type="ECO:0000256" key="3">
    <source>
        <dbReference type="ARBA" id="ARBA00023082"/>
    </source>
</evidence>
<comment type="caution">
    <text evidence="10">The sequence shown here is derived from an EMBL/GenBank/DDBJ whole genome shotgun (WGS) entry which is preliminary data.</text>
</comment>
<dbReference type="Pfam" id="PF08281">
    <property type="entry name" value="Sigma70_r4_2"/>
    <property type="match status" value="1"/>
</dbReference>
<dbReference type="InterPro" id="IPR013249">
    <property type="entry name" value="RNA_pol_sigma70_r4_t2"/>
</dbReference>
<dbReference type="GO" id="GO:0003677">
    <property type="term" value="F:DNA binding"/>
    <property type="evidence" value="ECO:0007669"/>
    <property type="project" value="UniProtKB-KW"/>
</dbReference>
<dbReference type="NCBIfam" id="TIGR02937">
    <property type="entry name" value="sigma70-ECF"/>
    <property type="match status" value="1"/>
</dbReference>
<accession>A0A368HMG3</accession>
<dbReference type="Gene3D" id="1.10.10.10">
    <property type="entry name" value="Winged helix-like DNA-binding domain superfamily/Winged helix DNA-binding domain"/>
    <property type="match status" value="1"/>
</dbReference>
<dbReference type="InterPro" id="IPR036388">
    <property type="entry name" value="WH-like_DNA-bd_sf"/>
</dbReference>
<dbReference type="EMBL" id="PSYR01000001">
    <property type="protein sequence ID" value="RCN59337.1"/>
    <property type="molecule type" value="Genomic_DNA"/>
</dbReference>
<dbReference type="SUPFAM" id="SSF88946">
    <property type="entry name" value="Sigma2 domain of RNA polymerase sigma factors"/>
    <property type="match status" value="1"/>
</dbReference>
<dbReference type="InterPro" id="IPR013324">
    <property type="entry name" value="RNA_pol_sigma_r3/r4-like"/>
</dbReference>
<keyword evidence="5 6" id="KW-0804">Transcription</keyword>
<gene>
    <name evidence="10" type="ORF">C4900_06455</name>
</gene>
<evidence type="ECO:0000256" key="7">
    <source>
        <dbReference type="SAM" id="MobiDB-lite"/>
    </source>
</evidence>
<dbReference type="PANTHER" id="PTHR43133:SF8">
    <property type="entry name" value="RNA POLYMERASE SIGMA FACTOR HI_1459-RELATED"/>
    <property type="match status" value="1"/>
</dbReference>
<evidence type="ECO:0000313" key="10">
    <source>
        <dbReference type="EMBL" id="RCN59337.1"/>
    </source>
</evidence>
<dbReference type="InterPro" id="IPR007627">
    <property type="entry name" value="RNA_pol_sigma70_r2"/>
</dbReference>
<feature type="domain" description="RNA polymerase sigma-70 region 2" evidence="8">
    <location>
        <begin position="37"/>
        <end position="104"/>
    </location>
</feature>
<evidence type="ECO:0000256" key="1">
    <source>
        <dbReference type="ARBA" id="ARBA00010641"/>
    </source>
</evidence>
<feature type="domain" description="RNA polymerase sigma factor 70 region 4 type 2" evidence="9">
    <location>
        <begin position="132"/>
        <end position="184"/>
    </location>
</feature>
<keyword evidence="4 6" id="KW-0238">DNA-binding</keyword>
<evidence type="ECO:0000259" key="9">
    <source>
        <dbReference type="Pfam" id="PF08281"/>
    </source>
</evidence>
<dbReference type="PROSITE" id="PS01063">
    <property type="entry name" value="SIGMA70_ECF"/>
    <property type="match status" value="1"/>
</dbReference>
<dbReference type="GO" id="GO:0006352">
    <property type="term" value="P:DNA-templated transcription initiation"/>
    <property type="evidence" value="ECO:0007669"/>
    <property type="project" value="InterPro"/>
</dbReference>
<dbReference type="InterPro" id="IPR014284">
    <property type="entry name" value="RNA_pol_sigma-70_dom"/>
</dbReference>
<dbReference type="InterPro" id="IPR000838">
    <property type="entry name" value="RNA_pol_sigma70_ECF_CS"/>
</dbReference>
<dbReference type="InterPro" id="IPR039425">
    <property type="entry name" value="RNA_pol_sigma-70-like"/>
</dbReference>
<keyword evidence="2 6" id="KW-0805">Transcription regulation</keyword>
<evidence type="ECO:0000256" key="5">
    <source>
        <dbReference type="ARBA" id="ARBA00023163"/>
    </source>
</evidence>
<comment type="similarity">
    <text evidence="1 6">Belongs to the sigma-70 factor family. ECF subfamily.</text>
</comment>
<keyword evidence="3 6" id="KW-0731">Sigma factor</keyword>
<dbReference type="PANTHER" id="PTHR43133">
    <property type="entry name" value="RNA POLYMERASE ECF-TYPE SIGMA FACTO"/>
    <property type="match status" value="1"/>
</dbReference>
<dbReference type="Pfam" id="PF04542">
    <property type="entry name" value="Sigma70_r2"/>
    <property type="match status" value="1"/>
</dbReference>
<dbReference type="AlphaFoldDB" id="A0A368HMG3"/>
<dbReference type="Proteomes" id="UP000253250">
    <property type="component" value="Unassembled WGS sequence"/>
</dbReference>
<name>A0A368HMG3_9GAMM</name>
<keyword evidence="11" id="KW-1185">Reference proteome</keyword>
<dbReference type="GO" id="GO:0016987">
    <property type="term" value="F:sigma factor activity"/>
    <property type="evidence" value="ECO:0007669"/>
    <property type="project" value="UniProtKB-KW"/>
</dbReference>